<accession>A0ABP7K2H5</accession>
<feature type="transmembrane region" description="Helical" evidence="1">
    <location>
        <begin position="86"/>
        <end position="107"/>
    </location>
</feature>
<dbReference type="EMBL" id="BAAAZA010000007">
    <property type="protein sequence ID" value="GAA3863431.1"/>
    <property type="molecule type" value="Genomic_DNA"/>
</dbReference>
<gene>
    <name evidence="2" type="ORF">GCM10022207_29270</name>
</gene>
<feature type="transmembrane region" description="Helical" evidence="1">
    <location>
        <begin position="7"/>
        <end position="32"/>
    </location>
</feature>
<keyword evidence="1" id="KW-1133">Transmembrane helix</keyword>
<evidence type="ECO:0000313" key="3">
    <source>
        <dbReference type="Proteomes" id="UP001501563"/>
    </source>
</evidence>
<evidence type="ECO:0000256" key="1">
    <source>
        <dbReference type="SAM" id="Phobius"/>
    </source>
</evidence>
<evidence type="ECO:0000313" key="2">
    <source>
        <dbReference type="EMBL" id="GAA3863431.1"/>
    </source>
</evidence>
<comment type="caution">
    <text evidence="2">The sequence shown here is derived from an EMBL/GenBank/DDBJ whole genome shotgun (WGS) entry which is preliminary data.</text>
</comment>
<name>A0ABP7K2H5_9ACTN</name>
<proteinExistence type="predicted"/>
<keyword evidence="1" id="KW-0812">Transmembrane</keyword>
<keyword evidence="1" id="KW-0472">Membrane</keyword>
<dbReference type="Proteomes" id="UP001501563">
    <property type="component" value="Unassembled WGS sequence"/>
</dbReference>
<protein>
    <recommendedName>
        <fullName evidence="4">Integral membrane protein</fullName>
    </recommendedName>
</protein>
<evidence type="ECO:0008006" key="4">
    <source>
        <dbReference type="Google" id="ProtNLM"/>
    </source>
</evidence>
<sequence length="109" mass="11771">MELAGRCYTALGLNVLLGIPGVIPIWMLWYIAANWPLVGLGVTEREPTENDGLGVGLVVFGPVVAAGALLWWLANRPLARRTRLAAHHYWLLSALGTLVPTATLMVISI</sequence>
<keyword evidence="3" id="KW-1185">Reference proteome</keyword>
<organism evidence="2 3">
    <name type="scientific">Streptomyces lannensis</name>
    <dbReference type="NCBI Taxonomy" id="766498"/>
    <lineage>
        <taxon>Bacteria</taxon>
        <taxon>Bacillati</taxon>
        <taxon>Actinomycetota</taxon>
        <taxon>Actinomycetes</taxon>
        <taxon>Kitasatosporales</taxon>
        <taxon>Streptomycetaceae</taxon>
        <taxon>Streptomyces</taxon>
    </lineage>
</organism>
<reference evidence="3" key="1">
    <citation type="journal article" date="2019" name="Int. J. Syst. Evol. Microbiol.">
        <title>The Global Catalogue of Microorganisms (GCM) 10K type strain sequencing project: providing services to taxonomists for standard genome sequencing and annotation.</title>
        <authorList>
            <consortium name="The Broad Institute Genomics Platform"/>
            <consortium name="The Broad Institute Genome Sequencing Center for Infectious Disease"/>
            <person name="Wu L."/>
            <person name="Ma J."/>
        </authorList>
    </citation>
    <scope>NUCLEOTIDE SEQUENCE [LARGE SCALE GENOMIC DNA]</scope>
    <source>
        <strain evidence="3">JCM 16578</strain>
    </source>
</reference>
<feature type="transmembrane region" description="Helical" evidence="1">
    <location>
        <begin position="52"/>
        <end position="74"/>
    </location>
</feature>